<dbReference type="PANTHER" id="PTHR33710">
    <property type="entry name" value="BNAC02G09200D PROTEIN"/>
    <property type="match status" value="1"/>
</dbReference>
<accession>A0A2P5VWW6</accession>
<evidence type="ECO:0000313" key="3">
    <source>
        <dbReference type="Proteomes" id="UP000239757"/>
    </source>
</evidence>
<organism evidence="2 3">
    <name type="scientific">Gossypium barbadense</name>
    <name type="common">Sea Island cotton</name>
    <name type="synonym">Hibiscus barbadensis</name>
    <dbReference type="NCBI Taxonomy" id="3634"/>
    <lineage>
        <taxon>Eukaryota</taxon>
        <taxon>Viridiplantae</taxon>
        <taxon>Streptophyta</taxon>
        <taxon>Embryophyta</taxon>
        <taxon>Tracheophyta</taxon>
        <taxon>Spermatophyta</taxon>
        <taxon>Magnoliopsida</taxon>
        <taxon>eudicotyledons</taxon>
        <taxon>Gunneridae</taxon>
        <taxon>Pentapetalae</taxon>
        <taxon>rosids</taxon>
        <taxon>malvids</taxon>
        <taxon>Malvales</taxon>
        <taxon>Malvaceae</taxon>
        <taxon>Malvoideae</taxon>
        <taxon>Gossypium</taxon>
    </lineage>
</organism>
<feature type="compositionally biased region" description="Basic and acidic residues" evidence="1">
    <location>
        <begin position="102"/>
        <end position="117"/>
    </location>
</feature>
<proteinExistence type="predicted"/>
<evidence type="ECO:0008006" key="4">
    <source>
        <dbReference type="Google" id="ProtNLM"/>
    </source>
</evidence>
<evidence type="ECO:0000313" key="2">
    <source>
        <dbReference type="EMBL" id="PPR83338.1"/>
    </source>
</evidence>
<evidence type="ECO:0000256" key="1">
    <source>
        <dbReference type="SAM" id="MobiDB-lite"/>
    </source>
</evidence>
<feature type="region of interest" description="Disordered" evidence="1">
    <location>
        <begin position="124"/>
        <end position="166"/>
    </location>
</feature>
<dbReference type="OrthoDB" id="990388at2759"/>
<sequence>MAEDINELLEKLTFSEEESKRVFSSNRFSTNPKGYKAWAVGKIMSNERINKEAMYRVLRSLWFTKEEYGNWLRVQVGSTAQGKGNWRNGVEFLEGRQGSNIETKENKERSSEENKTMRVIKKEKTKTGVESESGFPIKKRPTRNIRGGGGRSRCKRKKAKGGNWENLDGSPARLGCMAINSMGKSGGLTMMWREGTNVKVQNYSCHHIDSLVHMGNQNPNCFTGFYGHADPNQRKRSWDMLKRVESSVNETWITGGDFNAIVNEAEKEGGQRKPRALMDDFHEVVEELSLVDLKADKGWFTWVNNRDGNAMAKERLDRFMISANDVANFPFIETKVVRQSKSDHDAILLDTMGRKPNECDPRLSFRYDIEKVGQVLGQWQYSRNKKMRNQIDILKAKINNIIDGPCRMYDGSKLKAMRMKLGQLLDKEECYWAQRSRVRWLKEGDRNTRFFPVRATSRRKKNSIERLKDLNGCWKDNTTDICAVATEYFHYLFKSALSSHEVLNLDYIDNYISEDTNERLTKEFTDKKNRGSFQPNRPPESARD</sequence>
<protein>
    <recommendedName>
        <fullName evidence="4">Endonuclease/exonuclease/phosphatase domain-containing protein</fullName>
    </recommendedName>
</protein>
<reference evidence="2 3" key="1">
    <citation type="submission" date="2015-01" db="EMBL/GenBank/DDBJ databases">
        <title>Genome of allotetraploid Gossypium barbadense reveals genomic plasticity and fiber elongation in cotton evolution.</title>
        <authorList>
            <person name="Chen X."/>
            <person name="Liu X."/>
            <person name="Zhao B."/>
            <person name="Zheng H."/>
            <person name="Hu Y."/>
            <person name="Lu G."/>
            <person name="Yang C."/>
            <person name="Chen J."/>
            <person name="Shan C."/>
            <person name="Zhang L."/>
            <person name="Zhou Y."/>
            <person name="Wang L."/>
            <person name="Guo W."/>
            <person name="Bai Y."/>
            <person name="Ruan J."/>
            <person name="Shangguan X."/>
            <person name="Mao Y."/>
            <person name="Jiang J."/>
            <person name="Zhu Y."/>
            <person name="Lei J."/>
            <person name="Kang H."/>
            <person name="Chen S."/>
            <person name="He X."/>
            <person name="Wang R."/>
            <person name="Wang Y."/>
            <person name="Chen J."/>
            <person name="Wang L."/>
            <person name="Yu S."/>
            <person name="Wang B."/>
            <person name="Wei J."/>
            <person name="Song S."/>
            <person name="Lu X."/>
            <person name="Gao Z."/>
            <person name="Gu W."/>
            <person name="Deng X."/>
            <person name="Ma D."/>
            <person name="Wang S."/>
            <person name="Liang W."/>
            <person name="Fang L."/>
            <person name="Cai C."/>
            <person name="Zhu X."/>
            <person name="Zhou B."/>
            <person name="Zhang Y."/>
            <person name="Chen Z."/>
            <person name="Xu S."/>
            <person name="Zhu R."/>
            <person name="Wang S."/>
            <person name="Zhang T."/>
            <person name="Zhao G."/>
        </authorList>
    </citation>
    <scope>NUCLEOTIDE SEQUENCE [LARGE SCALE GENOMIC DNA]</scope>
    <source>
        <strain evidence="3">cv. Xinhai21</strain>
        <tissue evidence="2">Leaf</tissue>
    </source>
</reference>
<feature type="region of interest" description="Disordered" evidence="1">
    <location>
        <begin position="523"/>
        <end position="544"/>
    </location>
</feature>
<name>A0A2P5VWW6_GOSBA</name>
<gene>
    <name evidence="2" type="ORF">GOBAR_AA37374</name>
</gene>
<dbReference type="Proteomes" id="UP000239757">
    <property type="component" value="Unassembled WGS sequence"/>
</dbReference>
<dbReference type="PANTHER" id="PTHR33710:SF64">
    <property type="entry name" value="ENDONUCLEASE_EXONUCLEASE_PHOSPHATASE DOMAIN-CONTAINING PROTEIN"/>
    <property type="match status" value="1"/>
</dbReference>
<feature type="region of interest" description="Disordered" evidence="1">
    <location>
        <begin position="98"/>
        <end position="117"/>
    </location>
</feature>
<dbReference type="AlphaFoldDB" id="A0A2P5VWW6"/>
<dbReference type="InterPro" id="IPR036691">
    <property type="entry name" value="Endo/exonu/phosph_ase_sf"/>
</dbReference>
<dbReference type="Gene3D" id="3.60.10.10">
    <property type="entry name" value="Endonuclease/exonuclease/phosphatase"/>
    <property type="match status" value="1"/>
</dbReference>
<dbReference type="EMBL" id="KZ670407">
    <property type="protein sequence ID" value="PPR83338.1"/>
    <property type="molecule type" value="Genomic_DNA"/>
</dbReference>
<dbReference type="SUPFAM" id="SSF56219">
    <property type="entry name" value="DNase I-like"/>
    <property type="match status" value="1"/>
</dbReference>